<comment type="subcellular location">
    <subcellularLocation>
        <location evidence="1">Secreted</location>
    </subcellularLocation>
</comment>
<accession>A0A1S1MLE0</accession>
<organism evidence="6 7">
    <name type="scientific">Pseudoalteromonas amylolytica</name>
    <dbReference type="NCBI Taxonomy" id="1859457"/>
    <lineage>
        <taxon>Bacteria</taxon>
        <taxon>Pseudomonadati</taxon>
        <taxon>Pseudomonadota</taxon>
        <taxon>Gammaproteobacteria</taxon>
        <taxon>Alteromonadales</taxon>
        <taxon>Pseudoalteromonadaceae</taxon>
        <taxon>Pseudoalteromonas</taxon>
    </lineage>
</organism>
<reference evidence="6 7" key="1">
    <citation type="submission" date="2016-09" db="EMBL/GenBank/DDBJ databases">
        <title>Pseudoalteromonas amylolytica sp. nov., isolated from the surface seawater.</title>
        <authorList>
            <person name="Wu Y.-H."/>
            <person name="Cheng H."/>
            <person name="Jin X.-B."/>
            <person name="Wang C.-S."/>
            <person name="Xu X.-W."/>
        </authorList>
    </citation>
    <scope>NUCLEOTIDE SEQUENCE [LARGE SCALE GENOMIC DNA]</scope>
    <source>
        <strain evidence="6 7">JW1</strain>
    </source>
</reference>
<proteinExistence type="predicted"/>
<feature type="region of interest" description="Disordered" evidence="4">
    <location>
        <begin position="1078"/>
        <end position="1101"/>
    </location>
</feature>
<keyword evidence="2" id="KW-0964">Secreted</keyword>
<dbReference type="SUPFAM" id="SSF51120">
    <property type="entry name" value="beta-Roll"/>
    <property type="match status" value="12"/>
</dbReference>
<feature type="domain" description="Haemolysin-type calcium binding-related" evidence="5">
    <location>
        <begin position="2302"/>
        <end position="2339"/>
    </location>
</feature>
<evidence type="ECO:0000256" key="1">
    <source>
        <dbReference type="ARBA" id="ARBA00004613"/>
    </source>
</evidence>
<keyword evidence="3" id="KW-0106">Calcium</keyword>
<feature type="compositionally biased region" description="Basic and acidic residues" evidence="4">
    <location>
        <begin position="2696"/>
        <end position="2710"/>
    </location>
</feature>
<feature type="compositionally biased region" description="Basic and acidic residues" evidence="4">
    <location>
        <begin position="2730"/>
        <end position="2743"/>
    </location>
</feature>
<evidence type="ECO:0000256" key="2">
    <source>
        <dbReference type="ARBA" id="ARBA00022525"/>
    </source>
</evidence>
<dbReference type="InterPro" id="IPR001343">
    <property type="entry name" value="Hemolysn_Ca-bd"/>
</dbReference>
<dbReference type="InterPro" id="IPR011049">
    <property type="entry name" value="Serralysin-like_metalloprot_C"/>
</dbReference>
<evidence type="ECO:0000259" key="5">
    <source>
        <dbReference type="Pfam" id="PF06594"/>
    </source>
</evidence>
<dbReference type="PANTHER" id="PTHR38340">
    <property type="entry name" value="S-LAYER PROTEIN"/>
    <property type="match status" value="1"/>
</dbReference>
<dbReference type="InterPro" id="IPR050557">
    <property type="entry name" value="RTX_toxin/Mannuronan_C5-epim"/>
</dbReference>
<evidence type="ECO:0000256" key="3">
    <source>
        <dbReference type="ARBA" id="ARBA00022837"/>
    </source>
</evidence>
<protein>
    <recommendedName>
        <fullName evidence="5">Haemolysin-type calcium binding-related domain-containing protein</fullName>
    </recommendedName>
</protein>
<dbReference type="Pfam" id="PF06594">
    <property type="entry name" value="HCBP_related"/>
    <property type="match status" value="5"/>
</dbReference>
<dbReference type="GO" id="GO:0005576">
    <property type="term" value="C:extracellular region"/>
    <property type="evidence" value="ECO:0007669"/>
    <property type="project" value="UniProtKB-SubCell"/>
</dbReference>
<dbReference type="EMBL" id="MKJU01000030">
    <property type="protein sequence ID" value="OHU88817.1"/>
    <property type="molecule type" value="Genomic_DNA"/>
</dbReference>
<dbReference type="PRINTS" id="PR00313">
    <property type="entry name" value="CABNDNGRPT"/>
</dbReference>
<dbReference type="PROSITE" id="PS00330">
    <property type="entry name" value="HEMOLYSIN_CALCIUM"/>
    <property type="match status" value="29"/>
</dbReference>
<dbReference type="InterPro" id="IPR018511">
    <property type="entry name" value="Hemolysin-typ_Ca-bd_CS"/>
</dbReference>
<gene>
    <name evidence="6" type="ORF">BET10_18530</name>
</gene>
<evidence type="ECO:0000313" key="6">
    <source>
        <dbReference type="EMBL" id="OHU88817.1"/>
    </source>
</evidence>
<sequence>MPDGTKRWVNTDGSITEGGPAGSALAVDTGLVGGVDADNVLVHFDPQLDTIANAVTAKPYRPDTWGNEITAVQGALDSFLSIFEQLSINKLSAQEVAAFQKVIKYTKTGPLTVLDLMVNVKTEGAVAGSLKSFVSFAAGIGAGVMLASSVSVITVAVAGAAAAYGVSVAWDKFELSDYVNEALDSSSEFLDQKYNDAKDYLGDTFNSFSDWMAGQAGDILERVNNIDRSLDGWYDRMMDAISGRVLSVSYMASGNGNASFETAMASYSEFGVAETATPKVPPLTPTPQPASPLVLDLDGDGVETVGHEQGIYFDHEGDSIRELSGFAGADDGLLAIDLDGDGKITSGQELFGSHTILANGEKAEHGFAALAQYDSNGDGVIDSNDTAFSRLRVFQDKNQNGKTDDGELLTLEEAGVGSISLSHQNSEIVDNHDNEHRQLGFFTTKNGEVRAMNDVWFDVNLTQTQLTPFTAPEHIAALPNARGYGNVRSLHETMANDTSGQLKELVEGFVNAGNAQQRQELLNKVIYRWTGQIDNEGGRYYQSPIDRRKIKALAQFYGFEIPDPQGTGIDYAREYEAIFAKWSDKLFFKLAASSFLENFFSQVDWSKDEATEQWHANFDYAIDGVIKYVDAHPEKAQLYISDIAKAINGIDPYSDRHLKHFVAQFTAKVDTGELDGYSDFTKALLSNLGNILSSEASTGGADDFLFGLDGDDTLDAGAGNDVIDGGTGNDVLIGGEGNDVYRFGVGYGQDTIRNVDALLDSQGNRRRDTVNLIGSLTPADITLLRRGDDLVIEITGTGDRLFIESHFTVDGIARHIDVIVFSDGSVIEVGPEHFDTINAVTQHLNDSDNEIHGTVDGDNFNTLAGDDLVYGKAGDDVLTGGAGNDTLHGDEGNDHLQGQGDSDQLIGGQGNDLLDGGDAQDTLLGGQGDDTLIGGAGDDILDGGQGNDQYHFELGFGLDVIVENASDKGINEIVFGQGIRAQDIKLVRTGYDVRLIINEGVDEIRIIGQFNENSTIQQFTFTDSDSADMTWSVQQLLEKLTVATQESDTLWGSHDSDTLDGLEGNDFLKGQQGDDLLSGGLGDDTVEGDEGSDQLFGDEGHDILKGGLGDDQLAGGSGNDKLSGGLGDDVLIGGLGDDHLFGGYGNDTYLISADGSRDVIESTNNANSLERILFAQGINKEEVNYQRTGNSLLITIDSNNLNTQVIVQNAFIGSQFGLDHLAFHDGSTVAFSHVITQLKDWAGSDGDDDIYGDEQDNIFNAGKGHDRVYGRAGNDLILGGDGVDRLYGDTGNDVLKGEAGDDRLFGGDGDDTLNGGEGDDIMQGNLGDDSFNGGAGSDIANGGFGSDTYYFNVGDGSFEIHDKSDSNDVNKIIFGIGITPDDLQIDFASEENVESEGDVSFPTRYMTLSLRNGESVSIRNFANHLEQPIVNFEFEFASGEVLNYEALVANYLNGTSQDDTINGFLTNDEISGQAGNDTIHGFIGEDTIYGGEGNDTLYGDYNDDQLFGGSGNDALFGGEGNDTLEGGSGDDILQGGEGDDILKSGAGNDTLEGGFGNDIYHFAIGDGQVTINNYEAGAQVAHDTLQLADGISMADVEVIHDTSNFTDNLILSFGNDEYITVRHYFDDIRFTLDKIQFANGDVWQLGDVKARYLQTAVTSEADRIFGFEDADQINGLAGHDYIEGRGGYDILYGGEGNDTLNGGNGDDKLYGGPGSDRLIGGTGRDVYHYYEGDGYLTIDDSDDNQENAGKLIFGEGIQQSDLHLKRFGEDLIISVGEGEQVKVENYYTQSTNAYYKLAAVTFADGSALDLTLLDDLSDLAGTLGDDEIEGTSSGDIINGLGGNDTIKGGLGDDKLYGDEGDDQLYGGEGNDELSGGAGADFLAGGEGNDVYHYHRGDGTVEILDRDNTGFGVGNTIKLGEGIFPSDISFERDLKANDLYESLTLVLSDDEKIKITDFYFDGKLSIGAVEFADGTIWTPQDIQAMITASSNGDDLIQGVAVDDVLDGVAGNDTIYGRGGNDVISGGTGDDALYGGTGDDVLIGGQGNDFMQGGQGSDVYQYSLGDGNLIIDAQYDRADKLVLNGGINKSDLQIQRTDEDLVLTLAAGQQITIKGYFSERWYSNIYPISSRKNEDAGLTIEFDNGNLLKPQEVREMLLSASNGDDVLIAYALPEDTEQPITLNALDGDDVVYGHSGKDEFNGGRGNDNLLGAGGDDTLVGGAGDDILKGGDGDDYLTGGTGADYVEGGKGSDTYTYARGDGQLTINNYDSDHLNSTDRLIFADDIKTEDVRASRFGDDLYLTFELGDEIKIENYFDVFAERSSYRLDRIEFSDGTLWEYAQLKDAPFRVPDGTENDDHIIGSDRDDNISGLAGNDKLEGGAGNDILKGGEGDDELIGGEGNDHLYGGAGNDIMDGGLGSDTYHYERGDGELTINTRVYQDTPQPKDTLQFGDGISASDLTFSRSANDLIIKLHGGGELRVTGYFWATDIGTLAAIKFADDTHVDLAVVNKIPPVGTDNGEGISGTSLNDYIDGRGGDDGLFGHDGDDEIHGGLGDDYINAGSGNDRLYGEDGDDNLQGFAGDDYFDGGTGEDYLKGGDGNDILFGGLDNDNLHGDLGDDDLHGGEGDDYLYAGDGNDQLTGGVGNDYLYGQSGHDKVDGGMGNDRLSGGLGNDEIIGGDGDDRLEGESGDDILLGGTGKDRLDGGDGDDHLEGGNGQDELLGGNGNDYLDGGSDRDELYGHDGHDTLTGGDGDDDLYGDSGNDKLNGNTGNDTLFAGSGDDTLYGDEGNDYLYAGYGNDKLYGGVGDDYLEASSGNDELYGGEGNDELWGSWDQNVLDGGSGDDHLYAGAGDEILIGGSGSDSYYFYHGAGHDVIAAEQAEMGVTNKIVFASGVDSSLLSLKRVGRELVIEIAGGTTRNGNIIEPGSITLQQFYSSDNDDTFSDTQIDFVEFADGTVWDKSILHSKVASGLSSPLGSTTDESVERLFENLSQSINAMGLDSDASEAGRRQLIETSIMMYDV</sequence>
<feature type="domain" description="Haemolysin-type calcium binding-related" evidence="5">
    <location>
        <begin position="789"/>
        <end position="827"/>
    </location>
</feature>
<dbReference type="Pfam" id="PF00353">
    <property type="entry name" value="HemolysinCabind"/>
    <property type="match status" value="30"/>
</dbReference>
<dbReference type="GO" id="GO:0005509">
    <property type="term" value="F:calcium ion binding"/>
    <property type="evidence" value="ECO:0007669"/>
    <property type="project" value="InterPro"/>
</dbReference>
<evidence type="ECO:0000313" key="7">
    <source>
        <dbReference type="Proteomes" id="UP000179786"/>
    </source>
</evidence>
<dbReference type="Gene3D" id="2.150.10.10">
    <property type="entry name" value="Serralysin-like metalloprotease, C-terminal"/>
    <property type="match status" value="16"/>
</dbReference>
<dbReference type="Proteomes" id="UP000179786">
    <property type="component" value="Unassembled WGS sequence"/>
</dbReference>
<dbReference type="InterPro" id="IPR010566">
    <property type="entry name" value="Haemolys_ca-bd"/>
</dbReference>
<feature type="domain" description="Haemolysin-type calcium binding-related" evidence="5">
    <location>
        <begin position="1949"/>
        <end position="1979"/>
    </location>
</feature>
<name>A0A1S1MLE0_9GAMM</name>
<feature type="region of interest" description="Disordered" evidence="4">
    <location>
        <begin position="2652"/>
        <end position="2777"/>
    </location>
</feature>
<feature type="domain" description="Haemolysin-type calcium binding-related" evidence="5">
    <location>
        <begin position="2906"/>
        <end position="2958"/>
    </location>
</feature>
<evidence type="ECO:0000256" key="4">
    <source>
        <dbReference type="SAM" id="MobiDB-lite"/>
    </source>
</evidence>
<dbReference type="STRING" id="1859457.BET10_18530"/>
<feature type="region of interest" description="Disordered" evidence="4">
    <location>
        <begin position="881"/>
        <end position="905"/>
    </location>
</feature>
<feature type="domain" description="Haemolysin-type calcium binding-related" evidence="5">
    <location>
        <begin position="1770"/>
        <end position="1810"/>
    </location>
</feature>
<feature type="compositionally biased region" description="Polar residues" evidence="4">
    <location>
        <begin position="2761"/>
        <end position="2770"/>
    </location>
</feature>
<keyword evidence="7" id="KW-1185">Reference proteome</keyword>
<dbReference type="PANTHER" id="PTHR38340:SF1">
    <property type="entry name" value="S-LAYER PROTEIN"/>
    <property type="match status" value="1"/>
</dbReference>
<comment type="caution">
    <text evidence="6">The sequence shown here is derived from an EMBL/GenBank/DDBJ whole genome shotgun (WGS) entry which is preliminary data.</text>
</comment>